<proteinExistence type="predicted"/>
<dbReference type="EMBL" id="DYXT01000012">
    <property type="protein sequence ID" value="HJE38432.1"/>
    <property type="molecule type" value="Genomic_DNA"/>
</dbReference>
<protein>
    <submittedName>
        <fullName evidence="1">PASTA domain-containing protein</fullName>
    </submittedName>
</protein>
<evidence type="ECO:0000313" key="2">
    <source>
        <dbReference type="Proteomes" id="UP000711407"/>
    </source>
</evidence>
<dbReference type="SMART" id="SM00740">
    <property type="entry name" value="PASTA"/>
    <property type="match status" value="2"/>
</dbReference>
<reference evidence="1" key="2">
    <citation type="submission" date="2021-09" db="EMBL/GenBank/DDBJ databases">
        <authorList>
            <person name="Gilroy R."/>
        </authorList>
    </citation>
    <scope>NUCLEOTIDE SEQUENCE</scope>
    <source>
        <strain evidence="1">4100</strain>
    </source>
</reference>
<dbReference type="Proteomes" id="UP000711407">
    <property type="component" value="Unassembled WGS sequence"/>
</dbReference>
<dbReference type="CDD" id="cd06577">
    <property type="entry name" value="PASTA_pknB"/>
    <property type="match status" value="1"/>
</dbReference>
<dbReference type="AlphaFoldDB" id="A0A4Q0U994"/>
<evidence type="ECO:0000313" key="1">
    <source>
        <dbReference type="EMBL" id="HJE38432.1"/>
    </source>
</evidence>
<sequence>MLKPKKPAIVVVIINILVMIILAFVLGWIAMVWLGYWTGHGKTAIVPSVKGLPYDQALSTIAEAGMVCELSDSVYDDRAKRGSVIEQNPRPGNEVKPGRTVYLTVNAFYPRMITVPALTDISLRQARSILTGLGIKNIVEIPVESEYRELVLSAEYRGAPMRAGMRIPIDSKVTLRYGDGIVQELDSIDAVDANLDLLTE</sequence>
<dbReference type="SUPFAM" id="SSF54184">
    <property type="entry name" value="Penicillin-binding protein 2x (pbp-2x), c-terminal domain"/>
    <property type="match status" value="1"/>
</dbReference>
<gene>
    <name evidence="1" type="ORF">K8V47_01520</name>
</gene>
<name>A0A4Q0U994_9BACT</name>
<dbReference type="Gene3D" id="3.30.10.20">
    <property type="match status" value="1"/>
</dbReference>
<dbReference type="Pfam" id="PF03793">
    <property type="entry name" value="PASTA"/>
    <property type="match status" value="1"/>
</dbReference>
<dbReference type="InterPro" id="IPR005543">
    <property type="entry name" value="PASTA_dom"/>
</dbReference>
<organism evidence="1 2">
    <name type="scientific">Candidatus Amulumruptor caecigallinarius</name>
    <dbReference type="NCBI Taxonomy" id="2109911"/>
    <lineage>
        <taxon>Bacteria</taxon>
        <taxon>Pseudomonadati</taxon>
        <taxon>Bacteroidota</taxon>
        <taxon>Bacteroidia</taxon>
        <taxon>Bacteroidales</taxon>
        <taxon>Muribaculaceae</taxon>
        <taxon>Candidatus Amulumruptor</taxon>
    </lineage>
</organism>
<comment type="caution">
    <text evidence="1">The sequence shown here is derived from an EMBL/GenBank/DDBJ whole genome shotgun (WGS) entry which is preliminary data.</text>
</comment>
<accession>A0A4Q0U994</accession>
<reference evidence="1" key="1">
    <citation type="journal article" date="2021" name="PeerJ">
        <title>Extensive microbial diversity within the chicken gut microbiome revealed by metagenomics and culture.</title>
        <authorList>
            <person name="Gilroy R."/>
            <person name="Ravi A."/>
            <person name="Getino M."/>
            <person name="Pursley I."/>
            <person name="Horton D.L."/>
            <person name="Alikhan N.F."/>
            <person name="Baker D."/>
            <person name="Gharbi K."/>
            <person name="Hall N."/>
            <person name="Watson M."/>
            <person name="Adriaenssens E.M."/>
            <person name="Foster-Nyarko E."/>
            <person name="Jarju S."/>
            <person name="Secka A."/>
            <person name="Antonio M."/>
            <person name="Oren A."/>
            <person name="Chaudhuri R.R."/>
            <person name="La Ragione R."/>
            <person name="Hildebrand F."/>
            <person name="Pallen M.J."/>
        </authorList>
    </citation>
    <scope>NUCLEOTIDE SEQUENCE</scope>
    <source>
        <strain evidence="1">4100</strain>
    </source>
</reference>
<dbReference type="PROSITE" id="PS51178">
    <property type="entry name" value="PASTA"/>
    <property type="match status" value="1"/>
</dbReference>